<sequence>MPTKINRAHRFFMCSIKNLKKAAQRIQKAIKNKERIILYGDADLDGVSSVIILKETIKNLGGEISAVYFPDREKEGYGINKIALDFLKSKARALFIALDCGIGNFKETELAKELGFEVIIIDHHQVLDAFPKAEIIVDPHQKGDKYSFKGLATVGISFKLSELIFRGKMTPSLRKNFLELTALGTIADMMPQESENKIFIEEGTSSFERSWRPGLRAFFETEPFKDELNLNQKISRIISILNVRDVENNFPASFRLLTSSSVEEAKELLAKLLGKSVQRKEKIEKTVEEIEQRISRKPEPIIFEGDSNWDFTLISAVASIICQRYQKPTFVFKKLEKESIGTVRTPSGIDSVSLMKKCSQYPITYGGHPLASGFRIKNENLEKFKKCLIEKYTN</sequence>
<dbReference type="Proteomes" id="UP000230778">
    <property type="component" value="Unassembled WGS sequence"/>
</dbReference>
<evidence type="ECO:0008006" key="5">
    <source>
        <dbReference type="Google" id="ProtNLM"/>
    </source>
</evidence>
<evidence type="ECO:0000259" key="1">
    <source>
        <dbReference type="Pfam" id="PF01368"/>
    </source>
</evidence>
<dbReference type="EMBL" id="PCUC01000168">
    <property type="protein sequence ID" value="PIQ04900.1"/>
    <property type="molecule type" value="Genomic_DNA"/>
</dbReference>
<dbReference type="Gene3D" id="3.90.1640.30">
    <property type="match status" value="1"/>
</dbReference>
<dbReference type="SUPFAM" id="SSF64182">
    <property type="entry name" value="DHH phosphoesterases"/>
    <property type="match status" value="1"/>
</dbReference>
<organism evidence="3 4">
    <name type="scientific">Candidatus Nealsonbacteria bacterium CG18_big_fil_WC_8_21_14_2_50_37_10</name>
    <dbReference type="NCBI Taxonomy" id="1974717"/>
    <lineage>
        <taxon>Bacteria</taxon>
        <taxon>Candidatus Nealsoniibacteriota</taxon>
    </lineage>
</organism>
<reference evidence="3 4" key="1">
    <citation type="submission" date="2017-09" db="EMBL/GenBank/DDBJ databases">
        <title>Depth-based differentiation of microbial function through sediment-hosted aquifers and enrichment of novel symbionts in the deep terrestrial subsurface.</title>
        <authorList>
            <person name="Probst A.J."/>
            <person name="Ladd B."/>
            <person name="Jarett J.K."/>
            <person name="Geller-Mcgrath D.E."/>
            <person name="Sieber C.M."/>
            <person name="Emerson J.B."/>
            <person name="Anantharaman K."/>
            <person name="Thomas B.C."/>
            <person name="Malmstrom R."/>
            <person name="Stieglmeier M."/>
            <person name="Klingl A."/>
            <person name="Woyke T."/>
            <person name="Ryan C.M."/>
            <person name="Banfield J.F."/>
        </authorList>
    </citation>
    <scope>NUCLEOTIDE SEQUENCE [LARGE SCALE GENOMIC DNA]</scope>
    <source>
        <strain evidence="3">CG18_big_fil_WC_8_21_14_2_50_37_10</strain>
    </source>
</reference>
<gene>
    <name evidence="3" type="ORF">COW72_03185</name>
</gene>
<accession>A0A2H0FG28</accession>
<feature type="domain" description="DHHA1" evidence="2">
    <location>
        <begin position="306"/>
        <end position="390"/>
    </location>
</feature>
<dbReference type="InterPro" id="IPR001667">
    <property type="entry name" value="DDH_dom"/>
</dbReference>
<evidence type="ECO:0000313" key="4">
    <source>
        <dbReference type="Proteomes" id="UP000230778"/>
    </source>
</evidence>
<name>A0A2H0FG28_9BACT</name>
<dbReference type="GO" id="GO:0003676">
    <property type="term" value="F:nucleic acid binding"/>
    <property type="evidence" value="ECO:0007669"/>
    <property type="project" value="InterPro"/>
</dbReference>
<dbReference type="Gene3D" id="3.10.310.30">
    <property type="match status" value="1"/>
</dbReference>
<feature type="domain" description="DDH" evidence="1">
    <location>
        <begin position="35"/>
        <end position="185"/>
    </location>
</feature>
<protein>
    <recommendedName>
        <fullName evidence="5">Single-stranded-DNA-specific exonuclease RecJ</fullName>
    </recommendedName>
</protein>
<dbReference type="PANTHER" id="PTHR30255:SF2">
    <property type="entry name" value="SINGLE-STRANDED-DNA-SPECIFIC EXONUCLEASE RECJ"/>
    <property type="match status" value="1"/>
</dbReference>
<dbReference type="Pfam" id="PF01368">
    <property type="entry name" value="DHH"/>
    <property type="match status" value="1"/>
</dbReference>
<evidence type="ECO:0000259" key="2">
    <source>
        <dbReference type="Pfam" id="PF02272"/>
    </source>
</evidence>
<dbReference type="AlphaFoldDB" id="A0A2H0FG28"/>
<proteinExistence type="predicted"/>
<dbReference type="PANTHER" id="PTHR30255">
    <property type="entry name" value="SINGLE-STRANDED-DNA-SPECIFIC EXONUCLEASE RECJ"/>
    <property type="match status" value="1"/>
</dbReference>
<dbReference type="GO" id="GO:0004527">
    <property type="term" value="F:exonuclease activity"/>
    <property type="evidence" value="ECO:0007669"/>
    <property type="project" value="UniProtKB-KW"/>
</dbReference>
<comment type="caution">
    <text evidence="3">The sequence shown here is derived from an EMBL/GenBank/DDBJ whole genome shotgun (WGS) entry which is preliminary data.</text>
</comment>
<dbReference type="InterPro" id="IPR003156">
    <property type="entry name" value="DHHA1_dom"/>
</dbReference>
<evidence type="ECO:0000313" key="3">
    <source>
        <dbReference type="EMBL" id="PIQ04900.1"/>
    </source>
</evidence>
<dbReference type="Pfam" id="PF02272">
    <property type="entry name" value="DHHA1"/>
    <property type="match status" value="1"/>
</dbReference>
<dbReference type="InterPro" id="IPR038763">
    <property type="entry name" value="DHH_sf"/>
</dbReference>
<dbReference type="InterPro" id="IPR051673">
    <property type="entry name" value="SSDNA_exonuclease_RecJ"/>
</dbReference>